<dbReference type="EC" id="3.2.1.-" evidence="2"/>
<sequence length="82" mass="9671">MITTRENEVSEDFHNYGCLVTPEWIVMYFDGVEVWRVKTPPEHNKPLMILLNLALGGGWPIDKLQSPIYMYVDWVRAYAKRK</sequence>
<dbReference type="GO" id="GO:0004553">
    <property type="term" value="F:hydrolase activity, hydrolyzing O-glycosyl compounds"/>
    <property type="evidence" value="ECO:0007669"/>
    <property type="project" value="InterPro"/>
</dbReference>
<dbReference type="Gene3D" id="2.60.120.200">
    <property type="match status" value="1"/>
</dbReference>
<dbReference type="PROSITE" id="PS51762">
    <property type="entry name" value="GH16_2"/>
    <property type="match status" value="1"/>
</dbReference>
<evidence type="ECO:0000259" key="1">
    <source>
        <dbReference type="PROSITE" id="PS51762"/>
    </source>
</evidence>
<dbReference type="InterPro" id="IPR000757">
    <property type="entry name" value="Beta-glucanase-like"/>
</dbReference>
<evidence type="ECO:0000313" key="3">
    <source>
        <dbReference type="Proteomes" id="UP000236173"/>
    </source>
</evidence>
<feature type="domain" description="GH16" evidence="1">
    <location>
        <begin position="1"/>
        <end position="82"/>
    </location>
</feature>
<dbReference type="EMBL" id="BEHT01000018">
    <property type="protein sequence ID" value="GBC98982.1"/>
    <property type="molecule type" value="Genomic_DNA"/>
</dbReference>
<protein>
    <submittedName>
        <fullName evidence="2">Endo-1,3-1,4-beta-glycanase ExsH</fullName>
        <ecNumber evidence="2">3.2.1.-</ecNumber>
    </submittedName>
</protein>
<accession>A0A2H5XCS5</accession>
<name>A0A2H5XCS5_9BACT</name>
<gene>
    <name evidence="2" type="primary">exsH_1</name>
    <name evidence="2" type="ORF">HRbin17_01503</name>
</gene>
<dbReference type="InterPro" id="IPR013320">
    <property type="entry name" value="ConA-like_dom_sf"/>
</dbReference>
<organism evidence="2 3">
    <name type="scientific">Candidatus Fervidibacter japonicus</name>
    <dbReference type="NCBI Taxonomy" id="2035412"/>
    <lineage>
        <taxon>Bacteria</taxon>
        <taxon>Candidatus Fervidibacterota</taxon>
        <taxon>Candidatus Fervidibacter</taxon>
    </lineage>
</organism>
<dbReference type="AlphaFoldDB" id="A0A2H5XCS5"/>
<proteinExistence type="predicted"/>
<keyword evidence="2" id="KW-0378">Hydrolase</keyword>
<dbReference type="GO" id="GO:0005975">
    <property type="term" value="P:carbohydrate metabolic process"/>
    <property type="evidence" value="ECO:0007669"/>
    <property type="project" value="InterPro"/>
</dbReference>
<dbReference type="Proteomes" id="UP000236173">
    <property type="component" value="Unassembled WGS sequence"/>
</dbReference>
<evidence type="ECO:0000313" key="2">
    <source>
        <dbReference type="EMBL" id="GBC98982.1"/>
    </source>
</evidence>
<dbReference type="SUPFAM" id="SSF49899">
    <property type="entry name" value="Concanavalin A-like lectins/glucanases"/>
    <property type="match status" value="1"/>
</dbReference>
<keyword evidence="2" id="KW-0326">Glycosidase</keyword>
<comment type="caution">
    <text evidence="2">The sequence shown here is derived from an EMBL/GenBank/DDBJ whole genome shotgun (WGS) entry which is preliminary data.</text>
</comment>
<reference evidence="3" key="1">
    <citation type="submission" date="2017-09" db="EMBL/GenBank/DDBJ databases">
        <title>Metaegenomics of thermophilic ammonia-oxidizing enrichment culture.</title>
        <authorList>
            <person name="Kato S."/>
            <person name="Suzuki K."/>
        </authorList>
    </citation>
    <scope>NUCLEOTIDE SEQUENCE [LARGE SCALE GENOMIC DNA]</scope>
</reference>